<dbReference type="NCBIfam" id="TIGR01134">
    <property type="entry name" value="purF"/>
    <property type="match status" value="1"/>
</dbReference>
<evidence type="ECO:0000256" key="4">
    <source>
        <dbReference type="ARBA" id="ARBA00022679"/>
    </source>
</evidence>
<keyword evidence="7 10" id="KW-0460">Magnesium</keyword>
<keyword evidence="4 7" id="KW-0808">Transferase</keyword>
<feature type="binding site" evidence="7 10">
    <location>
        <position position="372"/>
    </location>
    <ligand>
        <name>Mg(2+)</name>
        <dbReference type="ChEBI" id="CHEBI:18420"/>
    </ligand>
</feature>
<keyword evidence="7 10" id="KW-0479">Metal-binding</keyword>
<feature type="domain" description="Glutamine amidotransferase type-2" evidence="12">
    <location>
        <begin position="21"/>
        <end position="245"/>
    </location>
</feature>
<feature type="binding site" evidence="7 11">
    <location>
        <position position="459"/>
    </location>
    <ligand>
        <name>[4Fe-4S] cluster</name>
        <dbReference type="ChEBI" id="CHEBI:49883"/>
    </ligand>
</feature>
<evidence type="ECO:0000256" key="7">
    <source>
        <dbReference type="HAMAP-Rule" id="MF_01931"/>
    </source>
</evidence>
<dbReference type="AlphaFoldDB" id="A0A9D1KYY6"/>
<keyword evidence="7 11" id="KW-0411">Iron-sulfur</keyword>
<keyword evidence="7" id="KW-0004">4Fe-4S</keyword>
<dbReference type="EC" id="2.4.2.14" evidence="7"/>
<organism evidence="13 14">
    <name type="scientific">Candidatus Avidehalobacter gallistercoris</name>
    <dbReference type="NCBI Taxonomy" id="2840694"/>
    <lineage>
        <taxon>Bacteria</taxon>
        <taxon>Bacillati</taxon>
        <taxon>Bacillota</taxon>
        <taxon>Clostridia</taxon>
        <taxon>Eubacteriales</taxon>
        <taxon>Peptococcaceae</taxon>
        <taxon>Peptococcaceae incertae sedis</taxon>
        <taxon>Candidatus Avidehalobacter</taxon>
    </lineage>
</organism>
<reference evidence="13" key="2">
    <citation type="journal article" date="2021" name="PeerJ">
        <title>Extensive microbial diversity within the chicken gut microbiome revealed by metagenomics and culture.</title>
        <authorList>
            <person name="Gilroy R."/>
            <person name="Ravi A."/>
            <person name="Getino M."/>
            <person name="Pursley I."/>
            <person name="Horton D.L."/>
            <person name="Alikhan N.F."/>
            <person name="Baker D."/>
            <person name="Gharbi K."/>
            <person name="Hall N."/>
            <person name="Watson M."/>
            <person name="Adriaenssens E.M."/>
            <person name="Foster-Nyarko E."/>
            <person name="Jarju S."/>
            <person name="Secka A."/>
            <person name="Antonio M."/>
            <person name="Oren A."/>
            <person name="Chaudhuri R.R."/>
            <person name="La Ragione R."/>
            <person name="Hildebrand F."/>
            <person name="Pallen M.J."/>
        </authorList>
    </citation>
    <scope>NUCLEOTIDE SEQUENCE</scope>
    <source>
        <strain evidence="13">2830</strain>
    </source>
</reference>
<dbReference type="InterPro" id="IPR029055">
    <property type="entry name" value="Ntn_hydrolases_N"/>
</dbReference>
<evidence type="ECO:0000256" key="10">
    <source>
        <dbReference type="PIRSR" id="PIRSR000485-2"/>
    </source>
</evidence>
<feature type="binding site" evidence="7 11">
    <location>
        <position position="262"/>
    </location>
    <ligand>
        <name>[4Fe-4S] cluster</name>
        <dbReference type="ChEBI" id="CHEBI:49883"/>
    </ligand>
</feature>
<sequence>MSRECIAFDDKYPGDELHEECGVFGIYDATGETNVVQKTYMALYALQHRGQESCGIAVLDNGAVSLHKDLGLVPDVFTKENLAELGSGQIAIGHTRYSTTGQPYRFNAQPIFLRHYKGLLTLAHNGNLVNTPELKQKLESKGVTFSATSDTEVIASVIIEEWLQTETLEEAMEIAMFRLKGAYSLALACGNKLLAVRDPHGFRPLCLGKLGNAWLVASESCALECIGAEFVRDIRPGEIVVIDENGLRSITTHCDKHPGGICIFEYCYFARPDSTIEGVSVHRARIRAGKLLARDYPVEADVVVGVPDSGLDVALGYAQESGIPYGVGFIKNRYIARTFIQPSQGQRENSVKIKLNALRETVAGKRVIMVDDSIVRGTTSKRIVEILRDAGAVEVHARIGSPPFKYSCYFGTDVDTPENLIANQKTLEEIARDINVDSLGYLKAEHFPEMIKECSYKYCEGCFTGKYPLAVPKQHSKNQERFKFNITE</sequence>
<comment type="pathway">
    <text evidence="1 7 8">Purine metabolism; IMP biosynthesis via de novo pathway; N(1)-(5-phospho-D-ribosyl)glycinamide from 5-phospho-alpha-D-ribose 1-diphosphate: step 1/2.</text>
</comment>
<dbReference type="CDD" id="cd00715">
    <property type="entry name" value="GPATase_N"/>
    <property type="match status" value="1"/>
</dbReference>
<dbReference type="GO" id="GO:0051539">
    <property type="term" value="F:4 iron, 4 sulfur cluster binding"/>
    <property type="evidence" value="ECO:0007669"/>
    <property type="project" value="UniProtKB-KW"/>
</dbReference>
<evidence type="ECO:0000313" key="14">
    <source>
        <dbReference type="Proteomes" id="UP000824124"/>
    </source>
</evidence>
<accession>A0A9D1KYY6</accession>
<feature type="binding site" evidence="7 11">
    <location>
        <position position="408"/>
    </location>
    <ligand>
        <name>[4Fe-4S] cluster</name>
        <dbReference type="ChEBI" id="CHEBI:49883"/>
    </ligand>
</feature>
<dbReference type="SUPFAM" id="SSF53271">
    <property type="entry name" value="PRTase-like"/>
    <property type="match status" value="1"/>
</dbReference>
<feature type="binding site" evidence="7 10">
    <location>
        <position position="309"/>
    </location>
    <ligand>
        <name>Mg(2+)</name>
        <dbReference type="ChEBI" id="CHEBI:18420"/>
    </ligand>
</feature>
<protein>
    <recommendedName>
        <fullName evidence="7">Amidophosphoribosyltransferase</fullName>
        <shortName evidence="7">ATase</shortName>
        <ecNumber evidence="7">2.4.2.14</ecNumber>
    </recommendedName>
    <alternativeName>
        <fullName evidence="7">Glutamine phosphoribosylpyrophosphate amidotransferase</fullName>
        <shortName evidence="7">GPATase</shortName>
    </alternativeName>
</protein>
<keyword evidence="3 7" id="KW-0328">Glycosyltransferase</keyword>
<evidence type="ECO:0000256" key="5">
    <source>
        <dbReference type="ARBA" id="ARBA00022755"/>
    </source>
</evidence>
<dbReference type="PANTHER" id="PTHR11907">
    <property type="entry name" value="AMIDOPHOSPHORIBOSYLTRANSFERASE"/>
    <property type="match status" value="1"/>
</dbReference>
<evidence type="ECO:0000256" key="9">
    <source>
        <dbReference type="PIRSR" id="PIRSR000485-1"/>
    </source>
</evidence>
<dbReference type="Proteomes" id="UP000824124">
    <property type="component" value="Unassembled WGS sequence"/>
</dbReference>
<dbReference type="CDD" id="cd06223">
    <property type="entry name" value="PRTases_typeI"/>
    <property type="match status" value="1"/>
</dbReference>
<dbReference type="Pfam" id="PF00156">
    <property type="entry name" value="Pribosyltran"/>
    <property type="match status" value="1"/>
</dbReference>
<comment type="catalytic activity">
    <reaction evidence="7 8">
        <text>5-phospho-beta-D-ribosylamine + L-glutamate + diphosphate = 5-phospho-alpha-D-ribose 1-diphosphate + L-glutamine + H2O</text>
        <dbReference type="Rhea" id="RHEA:14905"/>
        <dbReference type="ChEBI" id="CHEBI:15377"/>
        <dbReference type="ChEBI" id="CHEBI:29985"/>
        <dbReference type="ChEBI" id="CHEBI:33019"/>
        <dbReference type="ChEBI" id="CHEBI:58017"/>
        <dbReference type="ChEBI" id="CHEBI:58359"/>
        <dbReference type="ChEBI" id="CHEBI:58681"/>
        <dbReference type="EC" id="2.4.2.14"/>
    </reaction>
</comment>
<evidence type="ECO:0000256" key="3">
    <source>
        <dbReference type="ARBA" id="ARBA00022676"/>
    </source>
</evidence>
<feature type="binding site" evidence="7 11">
    <location>
        <position position="462"/>
    </location>
    <ligand>
        <name>[4Fe-4S] cluster</name>
        <dbReference type="ChEBI" id="CHEBI:49883"/>
    </ligand>
</feature>
<dbReference type="InterPro" id="IPR029057">
    <property type="entry name" value="PRTase-like"/>
</dbReference>
<dbReference type="InterPro" id="IPR000836">
    <property type="entry name" value="PRTase_dom"/>
</dbReference>
<dbReference type="GO" id="GO:0000287">
    <property type="term" value="F:magnesium ion binding"/>
    <property type="evidence" value="ECO:0007669"/>
    <property type="project" value="UniProtKB-UniRule"/>
</dbReference>
<dbReference type="Gene3D" id="3.60.20.10">
    <property type="entry name" value="Glutamine Phosphoribosylpyrophosphate, subunit 1, domain 1"/>
    <property type="match status" value="1"/>
</dbReference>
<evidence type="ECO:0000256" key="2">
    <source>
        <dbReference type="ARBA" id="ARBA00010138"/>
    </source>
</evidence>
<keyword evidence="7 11" id="KW-0408">Iron</keyword>
<reference evidence="13" key="1">
    <citation type="submission" date="2020-10" db="EMBL/GenBank/DDBJ databases">
        <authorList>
            <person name="Gilroy R."/>
        </authorList>
    </citation>
    <scope>NUCLEOTIDE SEQUENCE</scope>
    <source>
        <strain evidence="13">2830</strain>
    </source>
</reference>
<feature type="binding site" evidence="7 10">
    <location>
        <position position="371"/>
    </location>
    <ligand>
        <name>Mg(2+)</name>
        <dbReference type="ChEBI" id="CHEBI:18420"/>
    </ligand>
</feature>
<feature type="active site" description="Nucleophile" evidence="7 9">
    <location>
        <position position="21"/>
    </location>
</feature>
<dbReference type="Pfam" id="PF13522">
    <property type="entry name" value="GATase_6"/>
    <property type="match status" value="1"/>
</dbReference>
<evidence type="ECO:0000259" key="12">
    <source>
        <dbReference type="PROSITE" id="PS51278"/>
    </source>
</evidence>
<dbReference type="GO" id="GO:0004044">
    <property type="term" value="F:amidophosphoribosyltransferase activity"/>
    <property type="evidence" value="ECO:0007669"/>
    <property type="project" value="UniProtKB-UniRule"/>
</dbReference>
<evidence type="ECO:0000256" key="11">
    <source>
        <dbReference type="PIRSR" id="PIRSR000485-3"/>
    </source>
</evidence>
<gene>
    <name evidence="7" type="primary">purF</name>
    <name evidence="13" type="ORF">IAB00_06295</name>
</gene>
<dbReference type="SUPFAM" id="SSF56235">
    <property type="entry name" value="N-terminal nucleophile aminohydrolases (Ntn hydrolases)"/>
    <property type="match status" value="1"/>
</dbReference>
<comment type="function">
    <text evidence="7">Catalyzes the formation of phosphoribosylamine from phosphoribosylpyrophosphate (PRPP) and glutamine.</text>
</comment>
<keyword evidence="5 7" id="KW-0658">Purine biosynthesis</keyword>
<comment type="similarity">
    <text evidence="2 7 8">In the C-terminal section; belongs to the purine/pyrimidine phosphoribosyltransferase family.</text>
</comment>
<dbReference type="PROSITE" id="PS51278">
    <property type="entry name" value="GATASE_TYPE_2"/>
    <property type="match status" value="1"/>
</dbReference>
<dbReference type="InterPro" id="IPR017932">
    <property type="entry name" value="GATase_2_dom"/>
</dbReference>
<dbReference type="InterPro" id="IPR005854">
    <property type="entry name" value="PurF"/>
</dbReference>
<dbReference type="GO" id="GO:0009113">
    <property type="term" value="P:purine nucleobase biosynthetic process"/>
    <property type="evidence" value="ECO:0007669"/>
    <property type="project" value="UniProtKB-UniRule"/>
</dbReference>
<dbReference type="EMBL" id="DVMH01000031">
    <property type="protein sequence ID" value="HIU10829.1"/>
    <property type="molecule type" value="Genomic_DNA"/>
</dbReference>
<dbReference type="InterPro" id="IPR035584">
    <property type="entry name" value="PurF_N"/>
</dbReference>
<evidence type="ECO:0000256" key="6">
    <source>
        <dbReference type="ARBA" id="ARBA00022962"/>
    </source>
</evidence>
<evidence type="ECO:0000313" key="13">
    <source>
        <dbReference type="EMBL" id="HIU10829.1"/>
    </source>
</evidence>
<evidence type="ECO:0000256" key="1">
    <source>
        <dbReference type="ARBA" id="ARBA00005209"/>
    </source>
</evidence>
<keyword evidence="6 7" id="KW-0315">Glutamine amidotransferase</keyword>
<proteinExistence type="inferred from homology"/>
<dbReference type="PIRSF" id="PIRSF000485">
    <property type="entry name" value="Amd_phspho_trans"/>
    <property type="match status" value="1"/>
</dbReference>
<name>A0A9D1KYY6_9FIRM</name>
<comment type="caution">
    <text evidence="13">The sequence shown here is derived from an EMBL/GenBank/DDBJ whole genome shotgun (WGS) entry which is preliminary data.</text>
</comment>
<dbReference type="GO" id="GO:0006189">
    <property type="term" value="P:'de novo' IMP biosynthetic process"/>
    <property type="evidence" value="ECO:0007669"/>
    <property type="project" value="UniProtKB-UniRule"/>
</dbReference>
<dbReference type="Gene3D" id="3.40.50.2020">
    <property type="match status" value="1"/>
</dbReference>
<dbReference type="HAMAP" id="MF_01931">
    <property type="entry name" value="PurF"/>
    <property type="match status" value="1"/>
</dbReference>
<evidence type="ECO:0000256" key="8">
    <source>
        <dbReference type="PIRNR" id="PIRNR000485"/>
    </source>
</evidence>
<comment type="cofactor">
    <cofactor evidence="7 11">
        <name>[4Fe-4S] cluster</name>
        <dbReference type="ChEBI" id="CHEBI:49883"/>
    </cofactor>
    <text evidence="7 11">Binds 1 [4Fe-4S] cluster per subunit.</text>
</comment>
<comment type="cofactor">
    <cofactor evidence="7 10">
        <name>Mg(2+)</name>
        <dbReference type="ChEBI" id="CHEBI:18420"/>
    </cofactor>
    <text evidence="7 10">Binds 1 Mg(2+) ion per subunit.</text>
</comment>